<gene>
    <name evidence="2" type="ORF">GALMADRAFT_149206</name>
</gene>
<evidence type="ECO:0000313" key="3">
    <source>
        <dbReference type="Proteomes" id="UP000027222"/>
    </source>
</evidence>
<protein>
    <submittedName>
        <fullName evidence="2">Uncharacterized protein</fullName>
    </submittedName>
</protein>
<feature type="non-terminal residue" evidence="2">
    <location>
        <position position="150"/>
    </location>
</feature>
<evidence type="ECO:0000256" key="1">
    <source>
        <dbReference type="SAM" id="MobiDB-lite"/>
    </source>
</evidence>
<feature type="region of interest" description="Disordered" evidence="1">
    <location>
        <begin position="1"/>
        <end position="80"/>
    </location>
</feature>
<dbReference type="Proteomes" id="UP000027222">
    <property type="component" value="Unassembled WGS sequence"/>
</dbReference>
<organism evidence="2 3">
    <name type="scientific">Galerina marginata (strain CBS 339.88)</name>
    <dbReference type="NCBI Taxonomy" id="685588"/>
    <lineage>
        <taxon>Eukaryota</taxon>
        <taxon>Fungi</taxon>
        <taxon>Dikarya</taxon>
        <taxon>Basidiomycota</taxon>
        <taxon>Agaricomycotina</taxon>
        <taxon>Agaricomycetes</taxon>
        <taxon>Agaricomycetidae</taxon>
        <taxon>Agaricales</taxon>
        <taxon>Agaricineae</taxon>
        <taxon>Strophariaceae</taxon>
        <taxon>Galerina</taxon>
    </lineage>
</organism>
<dbReference type="EMBL" id="KL142702">
    <property type="protein sequence ID" value="KDR64880.1"/>
    <property type="molecule type" value="Genomic_DNA"/>
</dbReference>
<feature type="compositionally biased region" description="Acidic residues" evidence="1">
    <location>
        <begin position="98"/>
        <end position="150"/>
    </location>
</feature>
<sequence length="150" mass="16792">MVNNDVGTVTKGYSKKIYKRSTSSSNCRKPSRKKNANTVAFSPSPEQKSPKKPRHTSQPKPPNTPTLKSSAKSLKLKSPIVLIQTKRKITKAIKAETESESDSASEEKELDSDNEEVTQEDEEEAEDEEEEDDEDQEEEDSDANFIDDEA</sequence>
<dbReference type="HOGENOM" id="CLU_1754047_0_0_1"/>
<accession>A0A067S230</accession>
<name>A0A067S230_GALM3</name>
<feature type="region of interest" description="Disordered" evidence="1">
    <location>
        <begin position="92"/>
        <end position="150"/>
    </location>
</feature>
<proteinExistence type="predicted"/>
<dbReference type="AlphaFoldDB" id="A0A067S230"/>
<reference evidence="3" key="1">
    <citation type="journal article" date="2014" name="Proc. Natl. Acad. Sci. U.S.A.">
        <title>Extensive sampling of basidiomycete genomes demonstrates inadequacy of the white-rot/brown-rot paradigm for wood decay fungi.</title>
        <authorList>
            <person name="Riley R."/>
            <person name="Salamov A.A."/>
            <person name="Brown D.W."/>
            <person name="Nagy L.G."/>
            <person name="Floudas D."/>
            <person name="Held B.W."/>
            <person name="Levasseur A."/>
            <person name="Lombard V."/>
            <person name="Morin E."/>
            <person name="Otillar R."/>
            <person name="Lindquist E.A."/>
            <person name="Sun H."/>
            <person name="LaButti K.M."/>
            <person name="Schmutz J."/>
            <person name="Jabbour D."/>
            <person name="Luo H."/>
            <person name="Baker S.E."/>
            <person name="Pisabarro A.G."/>
            <person name="Walton J.D."/>
            <person name="Blanchette R.A."/>
            <person name="Henrissat B."/>
            <person name="Martin F."/>
            <person name="Cullen D."/>
            <person name="Hibbett D.S."/>
            <person name="Grigoriev I.V."/>
        </authorList>
    </citation>
    <scope>NUCLEOTIDE SEQUENCE [LARGE SCALE GENOMIC DNA]</scope>
    <source>
        <strain evidence="3">CBS 339.88</strain>
    </source>
</reference>
<keyword evidence="3" id="KW-1185">Reference proteome</keyword>
<evidence type="ECO:0000313" key="2">
    <source>
        <dbReference type="EMBL" id="KDR64880.1"/>
    </source>
</evidence>
<feature type="compositionally biased region" description="Low complexity" evidence="1">
    <location>
        <begin position="67"/>
        <end position="78"/>
    </location>
</feature>